<protein>
    <recommendedName>
        <fullName evidence="2">Helix-turn-helix domain-containing protein</fullName>
    </recommendedName>
</protein>
<dbReference type="EMBL" id="UINC01103673">
    <property type="protein sequence ID" value="SVC66228.1"/>
    <property type="molecule type" value="Genomic_DNA"/>
</dbReference>
<proteinExistence type="predicted"/>
<sequence length="64" mass="7313">MSKGYLSVAQVLDRFGGISRRTLYNWRKNYGFPEPVGPQNTLYSIEAIEAFEKEHFSSKEVVNG</sequence>
<name>A0A382P0F5_9ZZZZ</name>
<accession>A0A382P0F5</accession>
<gene>
    <name evidence="1" type="ORF">METZ01_LOCUS319082</name>
</gene>
<reference evidence="1" key="1">
    <citation type="submission" date="2018-05" db="EMBL/GenBank/DDBJ databases">
        <authorList>
            <person name="Lanie J.A."/>
            <person name="Ng W.-L."/>
            <person name="Kazmierczak K.M."/>
            <person name="Andrzejewski T.M."/>
            <person name="Davidsen T.M."/>
            <person name="Wayne K.J."/>
            <person name="Tettelin H."/>
            <person name="Glass J.I."/>
            <person name="Rusch D."/>
            <person name="Podicherti R."/>
            <person name="Tsui H.-C.T."/>
            <person name="Winkler M.E."/>
        </authorList>
    </citation>
    <scope>NUCLEOTIDE SEQUENCE</scope>
</reference>
<dbReference type="AlphaFoldDB" id="A0A382P0F5"/>
<dbReference type="SUPFAM" id="SSF46955">
    <property type="entry name" value="Putative DNA-binding domain"/>
    <property type="match status" value="1"/>
</dbReference>
<dbReference type="InterPro" id="IPR009061">
    <property type="entry name" value="DNA-bd_dom_put_sf"/>
</dbReference>
<evidence type="ECO:0000313" key="1">
    <source>
        <dbReference type="EMBL" id="SVC66228.1"/>
    </source>
</evidence>
<organism evidence="1">
    <name type="scientific">marine metagenome</name>
    <dbReference type="NCBI Taxonomy" id="408172"/>
    <lineage>
        <taxon>unclassified sequences</taxon>
        <taxon>metagenomes</taxon>
        <taxon>ecological metagenomes</taxon>
    </lineage>
</organism>
<evidence type="ECO:0008006" key="2">
    <source>
        <dbReference type="Google" id="ProtNLM"/>
    </source>
</evidence>